<reference evidence="1 2" key="1">
    <citation type="submission" date="2019-09" db="EMBL/GenBank/DDBJ databases">
        <authorList>
            <person name="Ou C."/>
        </authorList>
    </citation>
    <scope>NUCLEOTIDE SEQUENCE [LARGE SCALE GENOMIC DNA]</scope>
    <source>
        <strain evidence="1">S2</strain>
        <tissue evidence="1">Leaf</tissue>
    </source>
</reference>
<proteinExistence type="predicted"/>
<dbReference type="EMBL" id="SMOL01000160">
    <property type="protein sequence ID" value="KAB2625635.1"/>
    <property type="molecule type" value="Genomic_DNA"/>
</dbReference>
<name>A0A5N5HCP0_9ROSA</name>
<keyword evidence="2" id="KW-1185">Reference proteome</keyword>
<sequence length="175" mass="20023">MDCLNIMFEDSLDLEERFEHNIHLVERLITDNKPSQTVVKKVLGSAWNKMGLVRVLRAKANVYAITAGEEAVIGVVLEVENSMETGFRGFLRMRVDFDAKKKKKKKKKKPLFTSFLVPCPSELIWRPKRMRAAGDWESRDIGFYGLPTMEADILANTFLARMKDKASAKFPATWP</sequence>
<gene>
    <name evidence="1" type="ORF">D8674_017295</name>
</gene>
<evidence type="ECO:0000313" key="2">
    <source>
        <dbReference type="Proteomes" id="UP000327157"/>
    </source>
</evidence>
<comment type="caution">
    <text evidence="1">The sequence shown here is derived from an EMBL/GenBank/DDBJ whole genome shotgun (WGS) entry which is preliminary data.</text>
</comment>
<protein>
    <submittedName>
        <fullName evidence="1">Uncharacterized protein</fullName>
    </submittedName>
</protein>
<reference evidence="2" key="2">
    <citation type="submission" date="2019-10" db="EMBL/GenBank/DDBJ databases">
        <title>A de novo genome assembly of a pear dwarfing rootstock.</title>
        <authorList>
            <person name="Wang F."/>
            <person name="Wang J."/>
            <person name="Li S."/>
            <person name="Zhang Y."/>
            <person name="Fang M."/>
            <person name="Ma L."/>
            <person name="Zhao Y."/>
            <person name="Jiang S."/>
        </authorList>
    </citation>
    <scope>NUCLEOTIDE SEQUENCE [LARGE SCALE GENOMIC DNA]</scope>
</reference>
<dbReference type="AlphaFoldDB" id="A0A5N5HCP0"/>
<dbReference type="Proteomes" id="UP000327157">
    <property type="component" value="Chromosome 16"/>
</dbReference>
<evidence type="ECO:0000313" key="1">
    <source>
        <dbReference type="EMBL" id="KAB2625635.1"/>
    </source>
</evidence>
<organism evidence="1 2">
    <name type="scientific">Pyrus ussuriensis x Pyrus communis</name>
    <dbReference type="NCBI Taxonomy" id="2448454"/>
    <lineage>
        <taxon>Eukaryota</taxon>
        <taxon>Viridiplantae</taxon>
        <taxon>Streptophyta</taxon>
        <taxon>Embryophyta</taxon>
        <taxon>Tracheophyta</taxon>
        <taxon>Spermatophyta</taxon>
        <taxon>Magnoliopsida</taxon>
        <taxon>eudicotyledons</taxon>
        <taxon>Gunneridae</taxon>
        <taxon>Pentapetalae</taxon>
        <taxon>rosids</taxon>
        <taxon>fabids</taxon>
        <taxon>Rosales</taxon>
        <taxon>Rosaceae</taxon>
        <taxon>Amygdaloideae</taxon>
        <taxon>Maleae</taxon>
        <taxon>Pyrus</taxon>
    </lineage>
</organism>
<reference evidence="1 2" key="3">
    <citation type="submission" date="2019-11" db="EMBL/GenBank/DDBJ databases">
        <title>A de novo genome assembly of a pear dwarfing rootstock.</title>
        <authorList>
            <person name="Wang F."/>
            <person name="Wang J."/>
            <person name="Li S."/>
            <person name="Zhang Y."/>
            <person name="Fang M."/>
            <person name="Ma L."/>
            <person name="Zhao Y."/>
            <person name="Jiang S."/>
        </authorList>
    </citation>
    <scope>NUCLEOTIDE SEQUENCE [LARGE SCALE GENOMIC DNA]</scope>
    <source>
        <strain evidence="1">S2</strain>
        <tissue evidence="1">Leaf</tissue>
    </source>
</reference>
<accession>A0A5N5HCP0</accession>